<evidence type="ECO:0000256" key="4">
    <source>
        <dbReference type="ARBA" id="ARBA00022673"/>
    </source>
</evidence>
<keyword evidence="2" id="KW-0813">Transport</keyword>
<protein>
    <recommendedName>
        <fullName evidence="14">Ion transport domain-containing protein</fullName>
    </recommendedName>
</protein>
<comment type="subcellular location">
    <subcellularLocation>
        <location evidence="1">Membrane</location>
        <topology evidence="1">Multi-pass membrane protein</topology>
    </subcellularLocation>
</comment>
<proteinExistence type="predicted"/>
<name>A0A5J4NC17_9TREM</name>
<evidence type="ECO:0000256" key="8">
    <source>
        <dbReference type="ARBA" id="ARBA00022989"/>
    </source>
</evidence>
<feature type="transmembrane region" description="Helical" evidence="13">
    <location>
        <begin position="27"/>
        <end position="47"/>
    </location>
</feature>
<dbReference type="GO" id="GO:0098703">
    <property type="term" value="P:calcium ion import across plasma membrane"/>
    <property type="evidence" value="ECO:0007669"/>
    <property type="project" value="TreeGrafter"/>
</dbReference>
<keyword evidence="11" id="KW-0325">Glycoprotein</keyword>
<evidence type="ECO:0000256" key="11">
    <source>
        <dbReference type="ARBA" id="ARBA00023180"/>
    </source>
</evidence>
<dbReference type="GO" id="GO:0008331">
    <property type="term" value="F:high voltage-gated calcium channel activity"/>
    <property type="evidence" value="ECO:0007669"/>
    <property type="project" value="TreeGrafter"/>
</dbReference>
<evidence type="ECO:0000313" key="16">
    <source>
        <dbReference type="Proteomes" id="UP000324629"/>
    </source>
</evidence>
<dbReference type="Gene3D" id="1.20.120.350">
    <property type="entry name" value="Voltage-gated potassium channels. Chain C"/>
    <property type="match status" value="1"/>
</dbReference>
<dbReference type="InterPro" id="IPR050599">
    <property type="entry name" value="VDCC_alpha-1_subunit"/>
</dbReference>
<dbReference type="GO" id="GO:0007268">
    <property type="term" value="P:chemical synaptic transmission"/>
    <property type="evidence" value="ECO:0007669"/>
    <property type="project" value="TreeGrafter"/>
</dbReference>
<evidence type="ECO:0000256" key="13">
    <source>
        <dbReference type="SAM" id="Phobius"/>
    </source>
</evidence>
<feature type="domain" description="Ion transport" evidence="14">
    <location>
        <begin position="21"/>
        <end position="67"/>
    </location>
</feature>
<keyword evidence="5 13" id="KW-0812">Transmembrane</keyword>
<keyword evidence="3" id="KW-0109">Calcium transport</keyword>
<dbReference type="InterPro" id="IPR027359">
    <property type="entry name" value="Volt_channel_dom_sf"/>
</dbReference>
<evidence type="ECO:0000256" key="2">
    <source>
        <dbReference type="ARBA" id="ARBA00022448"/>
    </source>
</evidence>
<keyword evidence="9" id="KW-0406">Ion transport</keyword>
<dbReference type="GO" id="GO:0045202">
    <property type="term" value="C:synapse"/>
    <property type="evidence" value="ECO:0007669"/>
    <property type="project" value="GOC"/>
</dbReference>
<dbReference type="PANTHER" id="PTHR45628:SF7">
    <property type="entry name" value="VOLTAGE-DEPENDENT CALCIUM CHANNEL TYPE A SUBUNIT ALPHA-1"/>
    <property type="match status" value="1"/>
</dbReference>
<accession>A0A5J4NC17</accession>
<evidence type="ECO:0000313" key="15">
    <source>
        <dbReference type="EMBL" id="KAA3672950.1"/>
    </source>
</evidence>
<dbReference type="EMBL" id="QNGE01004377">
    <property type="protein sequence ID" value="KAA3672950.1"/>
    <property type="molecule type" value="Genomic_DNA"/>
</dbReference>
<keyword evidence="10 13" id="KW-0472">Membrane</keyword>
<keyword evidence="4" id="KW-0107">Calcium channel</keyword>
<keyword evidence="6" id="KW-0106">Calcium</keyword>
<evidence type="ECO:0000256" key="12">
    <source>
        <dbReference type="ARBA" id="ARBA00023303"/>
    </source>
</evidence>
<evidence type="ECO:0000256" key="7">
    <source>
        <dbReference type="ARBA" id="ARBA00022882"/>
    </source>
</evidence>
<dbReference type="PANTHER" id="PTHR45628">
    <property type="entry name" value="VOLTAGE-DEPENDENT CALCIUM CHANNEL TYPE A SUBUNIT ALPHA-1"/>
    <property type="match status" value="1"/>
</dbReference>
<dbReference type="AlphaFoldDB" id="A0A5J4NC17"/>
<evidence type="ECO:0000259" key="14">
    <source>
        <dbReference type="Pfam" id="PF00520"/>
    </source>
</evidence>
<comment type="caution">
    <text evidence="15">The sequence shown here is derived from an EMBL/GenBank/DDBJ whole genome shotgun (WGS) entry which is preliminary data.</text>
</comment>
<sequence length="68" mass="7621">MGCPRIQIRAQLLLGCVVRNSEMTEKYFMGIFACEASLKIIALGFILHSGSYLRNVWNILDFIVVVTG</sequence>
<reference evidence="15 16" key="1">
    <citation type="journal article" date="2019" name="Gigascience">
        <title>Whole-genome sequence of the oriental lung fluke Paragonimus westermani.</title>
        <authorList>
            <person name="Oey H."/>
            <person name="Zakrzewski M."/>
            <person name="Narain K."/>
            <person name="Devi K.R."/>
            <person name="Agatsuma T."/>
            <person name="Nawaratna S."/>
            <person name="Gobert G.N."/>
            <person name="Jones M.K."/>
            <person name="Ragan M.A."/>
            <person name="McManus D.P."/>
            <person name="Krause L."/>
        </authorList>
    </citation>
    <scope>NUCLEOTIDE SEQUENCE [LARGE SCALE GENOMIC DNA]</scope>
    <source>
        <strain evidence="15 16">IND2009</strain>
    </source>
</reference>
<dbReference type="Proteomes" id="UP000324629">
    <property type="component" value="Unassembled WGS sequence"/>
</dbReference>
<dbReference type="InterPro" id="IPR005821">
    <property type="entry name" value="Ion_trans_dom"/>
</dbReference>
<evidence type="ECO:0000256" key="9">
    <source>
        <dbReference type="ARBA" id="ARBA00023065"/>
    </source>
</evidence>
<keyword evidence="7" id="KW-0851">Voltage-gated channel</keyword>
<gene>
    <name evidence="15" type="ORF">DEA37_0003794</name>
</gene>
<keyword evidence="16" id="KW-1185">Reference proteome</keyword>
<dbReference type="Pfam" id="PF00520">
    <property type="entry name" value="Ion_trans"/>
    <property type="match status" value="1"/>
</dbReference>
<organism evidence="15 16">
    <name type="scientific">Paragonimus westermani</name>
    <dbReference type="NCBI Taxonomy" id="34504"/>
    <lineage>
        <taxon>Eukaryota</taxon>
        <taxon>Metazoa</taxon>
        <taxon>Spiralia</taxon>
        <taxon>Lophotrochozoa</taxon>
        <taxon>Platyhelminthes</taxon>
        <taxon>Trematoda</taxon>
        <taxon>Digenea</taxon>
        <taxon>Plagiorchiida</taxon>
        <taxon>Troglotremata</taxon>
        <taxon>Troglotrematidae</taxon>
        <taxon>Paragonimus</taxon>
    </lineage>
</organism>
<evidence type="ECO:0000256" key="3">
    <source>
        <dbReference type="ARBA" id="ARBA00022568"/>
    </source>
</evidence>
<keyword evidence="8 13" id="KW-1133">Transmembrane helix</keyword>
<dbReference type="GO" id="GO:0005891">
    <property type="term" value="C:voltage-gated calcium channel complex"/>
    <property type="evidence" value="ECO:0007669"/>
    <property type="project" value="TreeGrafter"/>
</dbReference>
<keyword evidence="12" id="KW-0407">Ion channel</keyword>
<evidence type="ECO:0000256" key="10">
    <source>
        <dbReference type="ARBA" id="ARBA00023136"/>
    </source>
</evidence>
<evidence type="ECO:0000256" key="5">
    <source>
        <dbReference type="ARBA" id="ARBA00022692"/>
    </source>
</evidence>
<evidence type="ECO:0000256" key="6">
    <source>
        <dbReference type="ARBA" id="ARBA00022837"/>
    </source>
</evidence>
<evidence type="ECO:0000256" key="1">
    <source>
        <dbReference type="ARBA" id="ARBA00004141"/>
    </source>
</evidence>